<dbReference type="Proteomes" id="UP000465302">
    <property type="component" value="Unassembled WGS sequence"/>
</dbReference>
<sequence length="82" mass="8615">MALHDAGFFQMTQSLGQQVGGDSGQSGLKSPVTGRTHKQLSHDEQAPPITDDIERTRQSAVLAIGTGAHRVIASASKFEPGT</sequence>
<feature type="region of interest" description="Disordered" evidence="1">
    <location>
        <begin position="14"/>
        <end position="53"/>
    </location>
</feature>
<name>A0A7I9WBQ0_MYCAG</name>
<gene>
    <name evidence="2" type="ORF">MAGR_60770</name>
</gene>
<organism evidence="2 3">
    <name type="scientific">Mycolicibacterium agri</name>
    <name type="common">Mycobacterium agri</name>
    <dbReference type="NCBI Taxonomy" id="36811"/>
    <lineage>
        <taxon>Bacteria</taxon>
        <taxon>Bacillati</taxon>
        <taxon>Actinomycetota</taxon>
        <taxon>Actinomycetes</taxon>
        <taxon>Mycobacteriales</taxon>
        <taxon>Mycobacteriaceae</taxon>
        <taxon>Mycolicibacterium</taxon>
    </lineage>
</organism>
<evidence type="ECO:0000313" key="2">
    <source>
        <dbReference type="EMBL" id="GFG54636.1"/>
    </source>
</evidence>
<accession>A0A7I9WBQ0</accession>
<dbReference type="AlphaFoldDB" id="A0A7I9WBQ0"/>
<reference evidence="2 3" key="1">
    <citation type="journal article" date="2019" name="Emerg. Microbes Infect.">
        <title>Comprehensive subspecies identification of 175 nontuberculous mycobacteria species based on 7547 genomic profiles.</title>
        <authorList>
            <person name="Matsumoto Y."/>
            <person name="Kinjo T."/>
            <person name="Motooka D."/>
            <person name="Nabeya D."/>
            <person name="Jung N."/>
            <person name="Uechi K."/>
            <person name="Horii T."/>
            <person name="Iida T."/>
            <person name="Fujita J."/>
            <person name="Nakamura S."/>
        </authorList>
    </citation>
    <scope>NUCLEOTIDE SEQUENCE [LARGE SCALE GENOMIC DNA]</scope>
    <source>
        <strain evidence="2 3">JCM 6377</strain>
    </source>
</reference>
<proteinExistence type="predicted"/>
<evidence type="ECO:0000256" key="1">
    <source>
        <dbReference type="SAM" id="MobiDB-lite"/>
    </source>
</evidence>
<protein>
    <submittedName>
        <fullName evidence="2">Uncharacterized protein</fullName>
    </submittedName>
</protein>
<dbReference type="EMBL" id="BLKS01000002">
    <property type="protein sequence ID" value="GFG54636.1"/>
    <property type="molecule type" value="Genomic_DNA"/>
</dbReference>
<comment type="caution">
    <text evidence="2">The sequence shown here is derived from an EMBL/GenBank/DDBJ whole genome shotgun (WGS) entry which is preliminary data.</text>
</comment>
<evidence type="ECO:0000313" key="3">
    <source>
        <dbReference type="Proteomes" id="UP000465302"/>
    </source>
</evidence>